<feature type="transmembrane region" description="Helical" evidence="1">
    <location>
        <begin position="914"/>
        <end position="931"/>
    </location>
</feature>
<dbReference type="Gene3D" id="3.30.2090.10">
    <property type="entry name" value="Multidrug efflux transporter AcrB TolC docking domain, DN and DC subdomains"/>
    <property type="match status" value="2"/>
</dbReference>
<feature type="transmembrane region" description="Helical" evidence="1">
    <location>
        <begin position="351"/>
        <end position="373"/>
    </location>
</feature>
<feature type="transmembrane region" description="Helical" evidence="1">
    <location>
        <begin position="873"/>
        <end position="893"/>
    </location>
</feature>
<dbReference type="Gene3D" id="3.30.70.1430">
    <property type="entry name" value="Multidrug efflux transporter AcrB pore domain"/>
    <property type="match status" value="2"/>
</dbReference>
<dbReference type="SUPFAM" id="SSF82693">
    <property type="entry name" value="Multidrug efflux transporter AcrB pore domain, PN1, PN2, PC1 and PC2 subdomains"/>
    <property type="match status" value="1"/>
</dbReference>
<evidence type="ECO:0000313" key="3">
    <source>
        <dbReference type="Proteomes" id="UP000192276"/>
    </source>
</evidence>
<dbReference type="Gene3D" id="3.30.70.1440">
    <property type="entry name" value="Multidrug efflux transporter AcrB pore domain"/>
    <property type="match status" value="1"/>
</dbReference>
<sequence>MENMLAQLPDLKRVSSISNYGESIVNLTFAEKTNMSTRLFEIQSILRRLYPQLPARSSFPQIVPYGNGEKPLLTYLVAGRDHFAVREARVKNDLYKLCSAIEGVSRVTVEGSRQPQLMVSVDQMRWTQYRLNPDRITAALKDAIKEKCAGEVQTESGYKYLLWVRNSTSINDIENIVLSTEGTQLVHLKDIATVTLSQSDIDSYYRINGKDALQVSVYSHREVNTILLSRTVRKAVDEYAARKRSSCSVILQNDASEPLSAELSLNYRRLSIATGIFLGFLFLFSGGARNAIILILSLSVTFCITLLLTFLMHIPIEIGSIIGFSVSFGLTSDNSLVMIDHYSRNRNRKIIGALFVSTLTTLTALLFFNLRFQNQRPETGAFCSIISLTLIASFLVCYWFVPSIHHFFKGVSTIPVAITNRRAHIRRLRVRLLYAYWLNRLAGKRKWLATGVIILIGLPLDLMPSTWPNHPWYNATFGSGFYQEEIRPVANTILGGAFGFFLRNSSTPLNTPAAGDKVLNIHCSLAPNAQKGSINEVLHQLEKELDTLTIIQKYMLVIKNHQEGRITIHIKPRYINTILPYNLKNRLISRSLYKSGVTWTITGFGRRYTTAVQHPLPHFRIIMTGYNYTALKSFEQTLADTLLKNSRISNIKVDYDRSNPYSNNTNFELAVDAASAGYYGIDQRRLIDESGFVAGQHAGIGDASINGDLVPVYVRDIRSDSFSRFRLLNDRLRTGPTQFIKLSAVSELKPIKVSAAIKKEDRQYSCILQLDYVGNSVMGSKFINRKLDNLRNRMPIGFSATLLTDTYSSRNGGSGRYAILLVYVFIFYILCGILFESLKQPFYVLCMIPIAYTGILLSPMLTDHHFGDGGFAAFLMVGSLAVSTSIFIINDLNTAGAKHYNKNIVAVMLKRSRVIFFTTASACCSFVPFLLEGDRSTFWFEFAVSTIAGLITLLLGIFILLPVFLWKNQQ</sequence>
<keyword evidence="1" id="KW-0472">Membrane</keyword>
<dbReference type="SUPFAM" id="SSF82714">
    <property type="entry name" value="Multidrug efflux transporter AcrB TolC docking domain, DN and DC subdomains"/>
    <property type="match status" value="1"/>
</dbReference>
<feature type="transmembrane region" description="Helical" evidence="1">
    <location>
        <begin position="817"/>
        <end position="835"/>
    </location>
</feature>
<feature type="transmembrane region" description="Helical" evidence="1">
    <location>
        <begin position="379"/>
        <end position="401"/>
    </location>
</feature>
<dbReference type="GO" id="GO:0005886">
    <property type="term" value="C:plasma membrane"/>
    <property type="evidence" value="ECO:0007669"/>
    <property type="project" value="TreeGrafter"/>
</dbReference>
<dbReference type="SUPFAM" id="SSF82866">
    <property type="entry name" value="Multidrug efflux transporter AcrB transmembrane domain"/>
    <property type="match status" value="2"/>
</dbReference>
<dbReference type="InterPro" id="IPR001036">
    <property type="entry name" value="Acrflvin-R"/>
</dbReference>
<dbReference type="GO" id="GO:0042910">
    <property type="term" value="F:xenobiotic transmembrane transporter activity"/>
    <property type="evidence" value="ECO:0007669"/>
    <property type="project" value="TreeGrafter"/>
</dbReference>
<dbReference type="Pfam" id="PF00873">
    <property type="entry name" value="ACR_tran"/>
    <property type="match status" value="2"/>
</dbReference>
<dbReference type="Proteomes" id="UP000192276">
    <property type="component" value="Unassembled WGS sequence"/>
</dbReference>
<dbReference type="Gene3D" id="3.30.70.1320">
    <property type="entry name" value="Multidrug efflux transporter AcrB pore domain like"/>
    <property type="match status" value="1"/>
</dbReference>
<dbReference type="EMBL" id="LWBP01000167">
    <property type="protein sequence ID" value="OQP59834.1"/>
    <property type="molecule type" value="Genomic_DNA"/>
</dbReference>
<feature type="transmembrane region" description="Helical" evidence="1">
    <location>
        <begin position="842"/>
        <end position="861"/>
    </location>
</feature>
<name>A0A1V9FN89_9BACT</name>
<dbReference type="PANTHER" id="PTHR32063">
    <property type="match status" value="1"/>
</dbReference>
<dbReference type="InterPro" id="IPR027463">
    <property type="entry name" value="AcrB_DN_DC_subdom"/>
</dbReference>
<reference evidence="3" key="1">
    <citation type="submission" date="2016-04" db="EMBL/GenBank/DDBJ databases">
        <authorList>
            <person name="Chen L."/>
            <person name="Zhuang W."/>
            <person name="Wang G."/>
        </authorList>
    </citation>
    <scope>NUCLEOTIDE SEQUENCE [LARGE SCALE GENOMIC DNA]</scope>
    <source>
        <strain evidence="3">208</strain>
    </source>
</reference>
<keyword evidence="1" id="KW-1133">Transmembrane helix</keyword>
<dbReference type="AlphaFoldDB" id="A0A1V9FN89"/>
<organism evidence="2 3">
    <name type="scientific">Niastella populi</name>
    <dbReference type="NCBI Taxonomy" id="550983"/>
    <lineage>
        <taxon>Bacteria</taxon>
        <taxon>Pseudomonadati</taxon>
        <taxon>Bacteroidota</taxon>
        <taxon>Chitinophagia</taxon>
        <taxon>Chitinophagales</taxon>
        <taxon>Chitinophagaceae</taxon>
        <taxon>Niastella</taxon>
    </lineage>
</organism>
<evidence type="ECO:0008006" key="4">
    <source>
        <dbReference type="Google" id="ProtNLM"/>
    </source>
</evidence>
<accession>A0A1V9FN89</accession>
<dbReference type="PANTHER" id="PTHR32063:SF0">
    <property type="entry name" value="SWARMING MOTILITY PROTEIN SWRC"/>
    <property type="match status" value="1"/>
</dbReference>
<keyword evidence="3" id="KW-1185">Reference proteome</keyword>
<comment type="caution">
    <text evidence="2">The sequence shown here is derived from an EMBL/GenBank/DDBJ whole genome shotgun (WGS) entry which is preliminary data.</text>
</comment>
<evidence type="ECO:0000313" key="2">
    <source>
        <dbReference type="EMBL" id="OQP59834.1"/>
    </source>
</evidence>
<proteinExistence type="predicted"/>
<feature type="transmembrane region" description="Helical" evidence="1">
    <location>
        <begin position="291"/>
        <end position="312"/>
    </location>
</feature>
<gene>
    <name evidence="2" type="ORF">A4R26_20835</name>
</gene>
<dbReference type="Gene3D" id="1.20.1640.10">
    <property type="entry name" value="Multidrug efflux transporter AcrB transmembrane domain"/>
    <property type="match status" value="2"/>
</dbReference>
<feature type="transmembrane region" description="Helical" evidence="1">
    <location>
        <begin position="943"/>
        <end position="966"/>
    </location>
</feature>
<dbReference type="STRING" id="550983.A4R26_20835"/>
<protein>
    <recommendedName>
        <fullName evidence="4">Multidrug transporter</fullName>
    </recommendedName>
</protein>
<evidence type="ECO:0000256" key="1">
    <source>
        <dbReference type="SAM" id="Phobius"/>
    </source>
</evidence>
<feature type="transmembrane region" description="Helical" evidence="1">
    <location>
        <begin position="267"/>
        <end position="284"/>
    </location>
</feature>
<keyword evidence="1" id="KW-0812">Transmembrane</keyword>